<keyword evidence="7" id="KW-0717">Septation</keyword>
<reference evidence="12" key="1">
    <citation type="submission" date="2017-02" db="EMBL/GenBank/DDBJ databases">
        <title>Draft Genome Sequence of the Salt Water Bacterium Oceanospirillum linum ATCC 11336.</title>
        <authorList>
            <person name="Trachtenberg A.M."/>
            <person name="Carney J.G."/>
            <person name="Linnane J.D."/>
            <person name="Rheaume B.A."/>
            <person name="Pitts N.L."/>
            <person name="Mykles D.L."/>
            <person name="Maclea K.S."/>
        </authorList>
    </citation>
    <scope>NUCLEOTIDE SEQUENCE [LARGE SCALE GENOMIC DNA]</scope>
    <source>
        <strain evidence="12">ATCC 11336</strain>
    </source>
</reference>
<organism evidence="12 13">
    <name type="scientific">Oceanospirillum linum</name>
    <dbReference type="NCBI Taxonomy" id="966"/>
    <lineage>
        <taxon>Bacteria</taxon>
        <taxon>Pseudomonadati</taxon>
        <taxon>Pseudomonadota</taxon>
        <taxon>Gammaproteobacteria</taxon>
        <taxon>Oceanospirillales</taxon>
        <taxon>Oceanospirillaceae</taxon>
        <taxon>Oceanospirillum</taxon>
    </lineage>
</organism>
<keyword evidence="6" id="KW-0175">Coiled coil</keyword>
<dbReference type="GO" id="GO:0043093">
    <property type="term" value="P:FtsZ-dependent cytokinesis"/>
    <property type="evidence" value="ECO:0007669"/>
    <property type="project" value="TreeGrafter"/>
</dbReference>
<dbReference type="STRING" id="966.BTA35_0209455"/>
<evidence type="ECO:0000256" key="1">
    <source>
        <dbReference type="ARBA" id="ARBA00004496"/>
    </source>
</evidence>
<dbReference type="EMBL" id="MTSD02000003">
    <property type="protein sequence ID" value="OOV87210.1"/>
    <property type="molecule type" value="Genomic_DNA"/>
</dbReference>
<dbReference type="GO" id="GO:0030428">
    <property type="term" value="C:cell septum"/>
    <property type="evidence" value="ECO:0007669"/>
    <property type="project" value="TreeGrafter"/>
</dbReference>
<comment type="similarity">
    <text evidence="2">Belongs to the ZapA family. Type 1 subfamily.</text>
</comment>
<accession>A0A1T1HBT4</accession>
<gene>
    <name evidence="12" type="ORF">BTA35_0209455</name>
</gene>
<dbReference type="Pfam" id="PF05164">
    <property type="entry name" value="ZapA"/>
    <property type="match status" value="1"/>
</dbReference>
<sequence length="107" mass="12044">MSETQSSQTVEVKILERSYVVGCPDDKQNDLINSAKYLDRKMREIRDSGKVIGTERIAIMAALNIAYEMLHDTREGSDSQEQVQRINEKLSAAIQALRQDDKDSNAA</sequence>
<evidence type="ECO:0000313" key="13">
    <source>
        <dbReference type="Proteomes" id="UP000190064"/>
    </source>
</evidence>
<dbReference type="SUPFAM" id="SSF102829">
    <property type="entry name" value="Cell division protein ZapA-like"/>
    <property type="match status" value="1"/>
</dbReference>
<dbReference type="GO" id="GO:0005829">
    <property type="term" value="C:cytosol"/>
    <property type="evidence" value="ECO:0007669"/>
    <property type="project" value="TreeGrafter"/>
</dbReference>
<evidence type="ECO:0000256" key="2">
    <source>
        <dbReference type="ARBA" id="ARBA00010074"/>
    </source>
</evidence>
<dbReference type="PANTHER" id="PTHR34981">
    <property type="entry name" value="CELL DIVISION PROTEIN ZAPA"/>
    <property type="match status" value="1"/>
</dbReference>
<keyword evidence="13" id="KW-1185">Reference proteome</keyword>
<dbReference type="GO" id="GO:0032153">
    <property type="term" value="C:cell division site"/>
    <property type="evidence" value="ECO:0007669"/>
    <property type="project" value="TreeGrafter"/>
</dbReference>
<evidence type="ECO:0000256" key="5">
    <source>
        <dbReference type="ARBA" id="ARBA00022618"/>
    </source>
</evidence>
<evidence type="ECO:0000256" key="10">
    <source>
        <dbReference type="ARBA" id="ARBA00026068"/>
    </source>
</evidence>
<comment type="caution">
    <text evidence="12">The sequence shown here is derived from an EMBL/GenBank/DDBJ whole genome shotgun (WGS) entry which is preliminary data.</text>
</comment>
<evidence type="ECO:0000256" key="4">
    <source>
        <dbReference type="ARBA" id="ARBA00022490"/>
    </source>
</evidence>
<dbReference type="InterPro" id="IPR007838">
    <property type="entry name" value="Cell_div_ZapA-like"/>
</dbReference>
<evidence type="ECO:0000256" key="8">
    <source>
        <dbReference type="ARBA" id="ARBA00023306"/>
    </source>
</evidence>
<name>A0A1T1HBT4_OCELI</name>
<evidence type="ECO:0000256" key="7">
    <source>
        <dbReference type="ARBA" id="ARBA00023210"/>
    </source>
</evidence>
<evidence type="ECO:0000256" key="3">
    <source>
        <dbReference type="ARBA" id="ARBA00015195"/>
    </source>
</evidence>
<dbReference type="AlphaFoldDB" id="A0A1T1HBT4"/>
<dbReference type="PANTHER" id="PTHR34981:SF1">
    <property type="entry name" value="CELL DIVISION PROTEIN ZAPA"/>
    <property type="match status" value="1"/>
</dbReference>
<dbReference type="GO" id="GO:0000917">
    <property type="term" value="P:division septum assembly"/>
    <property type="evidence" value="ECO:0007669"/>
    <property type="project" value="UniProtKB-KW"/>
</dbReference>
<protein>
    <recommendedName>
        <fullName evidence="3">Cell division protein ZapA</fullName>
    </recommendedName>
    <alternativeName>
        <fullName evidence="11">Z ring-associated protein ZapA</fullName>
    </alternativeName>
</protein>
<dbReference type="Gene3D" id="1.20.5.50">
    <property type="match status" value="1"/>
</dbReference>
<comment type="subcellular location">
    <subcellularLocation>
        <location evidence="1">Cytoplasm</location>
    </subcellularLocation>
</comment>
<keyword evidence="5" id="KW-0132">Cell division</keyword>
<evidence type="ECO:0000256" key="9">
    <source>
        <dbReference type="ARBA" id="ARBA00024910"/>
    </source>
</evidence>
<dbReference type="Gene3D" id="3.30.160.880">
    <property type="entry name" value="Cell division protein ZapA protomer, N-terminal domain"/>
    <property type="match status" value="1"/>
</dbReference>
<dbReference type="InterPro" id="IPR042233">
    <property type="entry name" value="Cell_div_ZapA_N"/>
</dbReference>
<keyword evidence="4" id="KW-0963">Cytoplasm</keyword>
<evidence type="ECO:0000256" key="11">
    <source>
        <dbReference type="ARBA" id="ARBA00033158"/>
    </source>
</evidence>
<keyword evidence="8" id="KW-0131">Cell cycle</keyword>
<evidence type="ECO:0000313" key="12">
    <source>
        <dbReference type="EMBL" id="OOV87210.1"/>
    </source>
</evidence>
<evidence type="ECO:0000256" key="6">
    <source>
        <dbReference type="ARBA" id="ARBA00023054"/>
    </source>
</evidence>
<proteinExistence type="inferred from homology"/>
<dbReference type="Proteomes" id="UP000190064">
    <property type="component" value="Unassembled WGS sequence"/>
</dbReference>
<dbReference type="RefSeq" id="WP_078319564.1">
    <property type="nucleotide sequence ID" value="NZ_FXTS01000003.1"/>
</dbReference>
<dbReference type="GO" id="GO:0000921">
    <property type="term" value="P:septin ring assembly"/>
    <property type="evidence" value="ECO:0007669"/>
    <property type="project" value="TreeGrafter"/>
</dbReference>
<comment type="subunit">
    <text evidence="10">Homodimer. Interacts with FtsZ.</text>
</comment>
<dbReference type="InterPro" id="IPR036192">
    <property type="entry name" value="Cell_div_ZapA-like_sf"/>
</dbReference>
<comment type="function">
    <text evidence="9">Activator of cell division through the inhibition of FtsZ GTPase activity, therefore promoting FtsZ assembly into bundles of protofilaments necessary for the formation of the division Z ring. It is recruited early at mid-cell but it is not essential for cell division.</text>
</comment>